<dbReference type="Gene3D" id="2.120.10.30">
    <property type="entry name" value="TolB, C-terminal domain"/>
    <property type="match status" value="4"/>
</dbReference>
<dbReference type="InterPro" id="IPR001258">
    <property type="entry name" value="NHL_repeat"/>
</dbReference>
<dbReference type="Pfam" id="PF01436">
    <property type="entry name" value="NHL"/>
    <property type="match status" value="4"/>
</dbReference>
<keyword evidence="2" id="KW-0677">Repeat</keyword>
<evidence type="ECO:0000256" key="2">
    <source>
        <dbReference type="ARBA" id="ARBA00022737"/>
    </source>
</evidence>
<proteinExistence type="predicted"/>
<dbReference type="CDD" id="cd05819">
    <property type="entry name" value="NHL"/>
    <property type="match status" value="2"/>
</dbReference>
<dbReference type="EMBL" id="CAJOBB010001576">
    <property type="protein sequence ID" value="CAF3875968.1"/>
    <property type="molecule type" value="Genomic_DNA"/>
</dbReference>
<feature type="repeat" description="NHL" evidence="4">
    <location>
        <begin position="381"/>
        <end position="412"/>
    </location>
</feature>
<dbReference type="GO" id="GO:0005576">
    <property type="term" value="C:extracellular region"/>
    <property type="evidence" value="ECO:0007669"/>
    <property type="project" value="TreeGrafter"/>
</dbReference>
<comment type="caution">
    <text evidence="6">The sequence shown here is derived from an EMBL/GenBank/DDBJ whole genome shotgun (WGS) entry which is preliminary data.</text>
</comment>
<name>A0A819G460_9BILA</name>
<dbReference type="Proteomes" id="UP000663868">
    <property type="component" value="Unassembled WGS sequence"/>
</dbReference>
<feature type="repeat" description="NHL" evidence="4">
    <location>
        <begin position="325"/>
        <end position="356"/>
    </location>
</feature>
<evidence type="ECO:0000256" key="4">
    <source>
        <dbReference type="PROSITE-ProRule" id="PRU00504"/>
    </source>
</evidence>
<evidence type="ECO:0000313" key="7">
    <source>
        <dbReference type="Proteomes" id="UP000663868"/>
    </source>
</evidence>
<dbReference type="PROSITE" id="PS51125">
    <property type="entry name" value="NHL"/>
    <property type="match status" value="2"/>
</dbReference>
<reference evidence="6" key="1">
    <citation type="submission" date="2021-02" db="EMBL/GenBank/DDBJ databases">
        <authorList>
            <person name="Nowell W R."/>
        </authorList>
    </citation>
    <scope>NUCLEOTIDE SEQUENCE</scope>
</reference>
<evidence type="ECO:0000256" key="5">
    <source>
        <dbReference type="SAM" id="Coils"/>
    </source>
</evidence>
<dbReference type="PANTHER" id="PTHR10680">
    <property type="entry name" value="PEPTIDYL-GLYCINE ALPHA-AMIDATING MONOOXYGENASE"/>
    <property type="match status" value="1"/>
</dbReference>
<keyword evidence="3" id="KW-0325">Glycoprotein</keyword>
<evidence type="ECO:0000256" key="3">
    <source>
        <dbReference type="ARBA" id="ARBA00023180"/>
    </source>
</evidence>
<keyword evidence="1" id="KW-0732">Signal</keyword>
<accession>A0A819G460</accession>
<dbReference type="SUPFAM" id="SSF101898">
    <property type="entry name" value="NHL repeat"/>
    <property type="match status" value="3"/>
</dbReference>
<keyword evidence="5" id="KW-0175">Coiled coil</keyword>
<sequence length="868" mass="99427">MNEQKQNPQNHSLIKQINLWEIKSIEIIQQKAQVCRKVVIESLPACINDIEMKSKDLNEQIKQIGEKNEFNEINLNYLRNELMKITEEFDNPSNMSIQENSQPFMNDISIILSKKPKFNKWNQNAITVAAGNREGQQLNQLNRPVGIFIDKSKNIFITDCYNDHVIEWKCNAKIGQIIAGGNGKGDRMNQLYCPTDMIVDQQSDSIIIADWRGRRVIQWVNQNQQLLIDNIDCYGLATDKHGFLYVSDSEKDEVRRWEMGEYNNEGIIVAGGNGQGNQLNQLHAPRFIFVDEDQSVYISDSKNDRVIKWRKGAKEGTIVAGGNGRGENLNQFFEPRGLIVDDLGQIYVTDRENHRVMRWCEGKEEGEIVVGGNGGGNQLNQLNGPCGLAFDDEGNLYVPDYWNHRIQKFEFQQLPFCSFFELRQKDKEKLLAKHKQILNDELNHITNEYIVFKERINEQKQDSQKHSLIEQINQWEIESIEIIQQKAKQCREIVIESTKTCINDIEKKYNDLSEQIKQIHEENEFNEMNLNYLKSQLIEMTEEFNNPVKISIEQDPQSFINEISIILSKKPTFNKWKQNAITVAGRNGKGQELNQLMGPHGIFIDENKNIFIADCSNHRIVEWKCNAKIGQIIAGGNNKGNRMDQLNLPTDVIVDQQTHSIIIADQGNRRVVQWLNQNQRILIHNIDCSRLAMDTHGFLYVSHRERNEVRRWKMGEYNNEGIIVAGGNGKGNELCQFNSPRFLFVDKDQSVYVSDIFNHRVMKWTKDAEEGTVVAGGNGEGGNLNQLSKPEGVIVDDLGQIDVADFGNHRVMRWYEGKEEGEIIVGGNGGGNQSNQLNGPGGLCFDGEGNLYVGDHYNHRIRKFVTVL</sequence>
<dbReference type="InterPro" id="IPR011042">
    <property type="entry name" value="6-blade_b-propeller_TolB-like"/>
</dbReference>
<dbReference type="PANTHER" id="PTHR10680:SF14">
    <property type="entry name" value="PEPTIDYL-GLYCINE ALPHA-AMIDATING MONOOXYGENASE"/>
    <property type="match status" value="1"/>
</dbReference>
<evidence type="ECO:0000256" key="1">
    <source>
        <dbReference type="ARBA" id="ARBA00022729"/>
    </source>
</evidence>
<dbReference type="AlphaFoldDB" id="A0A819G460"/>
<feature type="coiled-coil region" evidence="5">
    <location>
        <begin position="495"/>
        <end position="529"/>
    </location>
</feature>
<organism evidence="6 7">
    <name type="scientific">Adineta steineri</name>
    <dbReference type="NCBI Taxonomy" id="433720"/>
    <lineage>
        <taxon>Eukaryota</taxon>
        <taxon>Metazoa</taxon>
        <taxon>Spiralia</taxon>
        <taxon>Gnathifera</taxon>
        <taxon>Rotifera</taxon>
        <taxon>Eurotatoria</taxon>
        <taxon>Bdelloidea</taxon>
        <taxon>Adinetida</taxon>
        <taxon>Adinetidae</taxon>
        <taxon>Adineta</taxon>
    </lineage>
</organism>
<gene>
    <name evidence="6" type="ORF">KXQ929_LOCUS21484</name>
</gene>
<protein>
    <submittedName>
        <fullName evidence="6">Uncharacterized protein</fullName>
    </submittedName>
</protein>
<evidence type="ECO:0000313" key="6">
    <source>
        <dbReference type="EMBL" id="CAF3875968.1"/>
    </source>
</evidence>